<dbReference type="EMBL" id="JBFNXX010000006">
    <property type="protein sequence ID" value="MEW9919824.1"/>
    <property type="molecule type" value="Genomic_DNA"/>
</dbReference>
<evidence type="ECO:0000313" key="1">
    <source>
        <dbReference type="EMBL" id="MEW9919824.1"/>
    </source>
</evidence>
<gene>
    <name evidence="1" type="ORF">AB2B41_09425</name>
</gene>
<sequence length="104" mass="11733">MYTCPIQLSDVRYNAATQSFEASVTVHDNSTVRRYACAIDAPITMTFEDAARGLSRQAIRRHQHRGGLFSEVGTYKVRQRAGRRGFDPLRWFEGIVSRPGRTAA</sequence>
<protein>
    <submittedName>
        <fullName evidence="1">Orotidine 5-phosphate decarboxylase</fullName>
    </submittedName>
</protein>
<evidence type="ECO:0000313" key="2">
    <source>
        <dbReference type="Proteomes" id="UP001556098"/>
    </source>
</evidence>
<accession>A0ABV3RN78</accession>
<dbReference type="Proteomes" id="UP001556098">
    <property type="component" value="Unassembled WGS sequence"/>
</dbReference>
<organism evidence="1 2">
    <name type="scientific">Sulfitobacter sediminis</name>
    <dbReference type="NCBI Taxonomy" id="3234186"/>
    <lineage>
        <taxon>Bacteria</taxon>
        <taxon>Pseudomonadati</taxon>
        <taxon>Pseudomonadota</taxon>
        <taxon>Alphaproteobacteria</taxon>
        <taxon>Rhodobacterales</taxon>
        <taxon>Roseobacteraceae</taxon>
        <taxon>Sulfitobacter</taxon>
    </lineage>
</organism>
<comment type="caution">
    <text evidence="1">The sequence shown here is derived from an EMBL/GenBank/DDBJ whole genome shotgun (WGS) entry which is preliminary data.</text>
</comment>
<keyword evidence="2" id="KW-1185">Reference proteome</keyword>
<reference evidence="1 2" key="1">
    <citation type="submission" date="2024-07" db="EMBL/GenBank/DDBJ databases">
        <title>Marimonas sp.nov., isolated from tidal-flat sediment.</title>
        <authorList>
            <person name="Jayan J.N."/>
            <person name="Lee S.S."/>
        </authorList>
    </citation>
    <scope>NUCLEOTIDE SEQUENCE [LARGE SCALE GENOMIC DNA]</scope>
    <source>
        <strain evidence="1 2">MJW-29</strain>
    </source>
</reference>
<proteinExistence type="predicted"/>
<name>A0ABV3RN78_9RHOB</name>
<dbReference type="RefSeq" id="WP_367877531.1">
    <property type="nucleotide sequence ID" value="NZ_JBFNXX010000006.1"/>
</dbReference>